<feature type="transmembrane region" description="Helical" evidence="1">
    <location>
        <begin position="74"/>
        <end position="95"/>
    </location>
</feature>
<proteinExistence type="predicted"/>
<dbReference type="Gene3D" id="1.20.140.150">
    <property type="match status" value="1"/>
</dbReference>
<feature type="transmembrane region" description="Helical" evidence="1">
    <location>
        <begin position="12"/>
        <end position="38"/>
    </location>
</feature>
<keyword evidence="1" id="KW-0472">Membrane</keyword>
<accession>A0A8W8N026</accession>
<keyword evidence="1" id="KW-0812">Transmembrane</keyword>
<evidence type="ECO:0000313" key="3">
    <source>
        <dbReference type="Proteomes" id="UP000005408"/>
    </source>
</evidence>
<dbReference type="EnsemblMetazoa" id="G4060.1">
    <property type="protein sequence ID" value="G4060.1:cds"/>
    <property type="gene ID" value="G4060"/>
</dbReference>
<dbReference type="OMA" id="WFEATRT"/>
<keyword evidence="3" id="KW-1185">Reference proteome</keyword>
<feature type="transmembrane region" description="Helical" evidence="1">
    <location>
        <begin position="134"/>
        <end position="158"/>
    </location>
</feature>
<dbReference type="Proteomes" id="UP000005408">
    <property type="component" value="Unassembled WGS sequence"/>
</dbReference>
<dbReference type="OrthoDB" id="6097653at2759"/>
<feature type="transmembrane region" description="Helical" evidence="1">
    <location>
        <begin position="102"/>
        <end position="128"/>
    </location>
</feature>
<reference evidence="2" key="1">
    <citation type="submission" date="2022-08" db="UniProtKB">
        <authorList>
            <consortium name="EnsemblMetazoa"/>
        </authorList>
    </citation>
    <scope>IDENTIFICATION</scope>
    <source>
        <strain evidence="2">05x7-T-G4-1.051#20</strain>
    </source>
</reference>
<organism evidence="2 3">
    <name type="scientific">Magallana gigas</name>
    <name type="common">Pacific oyster</name>
    <name type="synonym">Crassostrea gigas</name>
    <dbReference type="NCBI Taxonomy" id="29159"/>
    <lineage>
        <taxon>Eukaryota</taxon>
        <taxon>Metazoa</taxon>
        <taxon>Spiralia</taxon>
        <taxon>Lophotrochozoa</taxon>
        <taxon>Mollusca</taxon>
        <taxon>Bivalvia</taxon>
        <taxon>Autobranchia</taxon>
        <taxon>Pteriomorphia</taxon>
        <taxon>Ostreida</taxon>
        <taxon>Ostreoidea</taxon>
        <taxon>Ostreidae</taxon>
        <taxon>Magallana</taxon>
    </lineage>
</organism>
<name>A0A8W8N026_MAGGI</name>
<evidence type="ECO:0000256" key="1">
    <source>
        <dbReference type="SAM" id="Phobius"/>
    </source>
</evidence>
<sequence length="167" mass="18890">MGVKQRILDTPLFLKISCVLIIAAFVINLVAFSAPYWFESDTYHEGLWSICSGTDCTDYTLDNLSRWFEATRTFAVFGFLGSLTTIVLLVLYIFVEKLSLYFIYIAAVVSCFVTAGFIFLSVLIYAAFLDNLSWNWAFCIVSFLLYAVAGVLLIINFLRKDGKVFSK</sequence>
<evidence type="ECO:0000313" key="2">
    <source>
        <dbReference type="EnsemblMetazoa" id="G4060.1:cds"/>
    </source>
</evidence>
<keyword evidence="1" id="KW-1133">Transmembrane helix</keyword>
<protein>
    <submittedName>
        <fullName evidence="2">Uncharacterized protein</fullName>
    </submittedName>
</protein>
<dbReference type="AlphaFoldDB" id="A0A8W8N026"/>